<dbReference type="Proteomes" id="UP001157006">
    <property type="component" value="Chromosome 2"/>
</dbReference>
<sequence length="392" mass="45139">MALAALSLCHCSSSITTFLPSNSRQPSTFFPHLQTQPFISRLTKSQPPNSSSFLFQFRPSIHCRCTSHKSNVGFQFVSLVSLFQEIDISFEETKSILSNASELSSIQLDSLHGHILYLQSLGFLKNELQGQLKQAKLKPRIRFLTELSGGDEDSVGKVLNMFPIILNYRVEHVEEHIEFFRSFADLDDQQIFRIVLVFPAIFTCSRERKLRPRIQFLKDCGLDSGDIFKFLIKAPAFLAISFRENLAYKLVFLFKIGYKYRTKELAVAIAASTRISRENMQKTVSVLLNYGLSSEDIFAMSKKHPPTLQYNHASLEKKMKYLIEEMDRDIKELLDFPAFLGYKLNDRIKHRYEIKKDLWEGEMSLNQLLTVSTENFTGKPKKASVKSKLKYR</sequence>
<dbReference type="GO" id="GO:0003676">
    <property type="term" value="F:nucleic acid binding"/>
    <property type="evidence" value="ECO:0007669"/>
    <property type="project" value="InterPro"/>
</dbReference>
<keyword evidence="2" id="KW-0804">Transcription</keyword>
<evidence type="ECO:0000313" key="5">
    <source>
        <dbReference type="Proteomes" id="UP001157006"/>
    </source>
</evidence>
<dbReference type="Gene3D" id="1.25.70.10">
    <property type="entry name" value="Transcription termination factor 3, mitochondrial"/>
    <property type="match status" value="1"/>
</dbReference>
<proteinExistence type="inferred from homology"/>
<dbReference type="EMBL" id="OX451737">
    <property type="protein sequence ID" value="CAI8598619.1"/>
    <property type="molecule type" value="Genomic_DNA"/>
</dbReference>
<dbReference type="PANTHER" id="PTHR13068:SF135">
    <property type="entry name" value="TRANSCRIPTION TERMINATION FACTOR MTERF8, CHLOROPLASTIC"/>
    <property type="match status" value="1"/>
</dbReference>
<dbReference type="InterPro" id="IPR038538">
    <property type="entry name" value="MTERF_sf"/>
</dbReference>
<keyword evidence="2" id="KW-0805">Transcription regulation</keyword>
<evidence type="ECO:0000256" key="2">
    <source>
        <dbReference type="ARBA" id="ARBA00022472"/>
    </source>
</evidence>
<evidence type="ECO:0000313" key="4">
    <source>
        <dbReference type="EMBL" id="CAI8598619.1"/>
    </source>
</evidence>
<dbReference type="AlphaFoldDB" id="A0AAV0ZKA4"/>
<keyword evidence="3" id="KW-0809">Transit peptide</keyword>
<dbReference type="Pfam" id="PF02536">
    <property type="entry name" value="mTERF"/>
    <property type="match status" value="1"/>
</dbReference>
<name>A0AAV0ZKA4_VICFA</name>
<protein>
    <submittedName>
        <fullName evidence="4">Uncharacterized protein</fullName>
    </submittedName>
</protein>
<organism evidence="4 5">
    <name type="scientific">Vicia faba</name>
    <name type="common">Broad bean</name>
    <name type="synonym">Faba vulgaris</name>
    <dbReference type="NCBI Taxonomy" id="3906"/>
    <lineage>
        <taxon>Eukaryota</taxon>
        <taxon>Viridiplantae</taxon>
        <taxon>Streptophyta</taxon>
        <taxon>Embryophyta</taxon>
        <taxon>Tracheophyta</taxon>
        <taxon>Spermatophyta</taxon>
        <taxon>Magnoliopsida</taxon>
        <taxon>eudicotyledons</taxon>
        <taxon>Gunneridae</taxon>
        <taxon>Pentapetalae</taxon>
        <taxon>rosids</taxon>
        <taxon>fabids</taxon>
        <taxon>Fabales</taxon>
        <taxon>Fabaceae</taxon>
        <taxon>Papilionoideae</taxon>
        <taxon>50 kb inversion clade</taxon>
        <taxon>NPAAA clade</taxon>
        <taxon>Hologalegina</taxon>
        <taxon>IRL clade</taxon>
        <taxon>Fabeae</taxon>
        <taxon>Vicia</taxon>
    </lineage>
</organism>
<dbReference type="SMART" id="SM00733">
    <property type="entry name" value="Mterf"/>
    <property type="match status" value="6"/>
</dbReference>
<keyword evidence="5" id="KW-1185">Reference proteome</keyword>
<reference evidence="4 5" key="1">
    <citation type="submission" date="2023-01" db="EMBL/GenBank/DDBJ databases">
        <authorList>
            <person name="Kreplak J."/>
        </authorList>
    </citation>
    <scope>NUCLEOTIDE SEQUENCE [LARGE SCALE GENOMIC DNA]</scope>
</reference>
<dbReference type="PANTHER" id="PTHR13068">
    <property type="entry name" value="CGI-12 PROTEIN-RELATED"/>
    <property type="match status" value="1"/>
</dbReference>
<dbReference type="InterPro" id="IPR003690">
    <property type="entry name" value="MTERF"/>
</dbReference>
<accession>A0AAV0ZKA4</accession>
<evidence type="ECO:0000256" key="1">
    <source>
        <dbReference type="ARBA" id="ARBA00007692"/>
    </source>
</evidence>
<comment type="similarity">
    <text evidence="1">Belongs to the mTERF family.</text>
</comment>
<gene>
    <name evidence="4" type="ORF">VFH_II136720</name>
</gene>
<dbReference type="GO" id="GO:0006353">
    <property type="term" value="P:DNA-templated transcription termination"/>
    <property type="evidence" value="ECO:0007669"/>
    <property type="project" value="UniProtKB-KW"/>
</dbReference>
<evidence type="ECO:0000256" key="3">
    <source>
        <dbReference type="ARBA" id="ARBA00022946"/>
    </source>
</evidence>
<keyword evidence="2" id="KW-0806">Transcription termination</keyword>